<proteinExistence type="predicted"/>
<gene>
    <name evidence="1" type="ORF">QFC21_005224</name>
</gene>
<name>A0ACC2VBS2_9TREE</name>
<protein>
    <submittedName>
        <fullName evidence="1">Uncharacterized protein</fullName>
    </submittedName>
</protein>
<sequence length="168" mass="18763">MFWKSSSTNKSKVGFGEDLARRPEKVVTAHFILGNTHPYTETDWEKNLDLAEETEIDAFALNLGPEQWQADQARMAYRLSSARQVTGQEGERIQLFLSLDMNVLPSSNREDMLNLVDLVVELGRMPGQLKVNLPHATDRIWSRDGAHETAKIILSTFGGGEAEFGEAG</sequence>
<accession>A0ACC2VBS2</accession>
<comment type="caution">
    <text evidence="1">The sequence shown here is derived from an EMBL/GenBank/DDBJ whole genome shotgun (WGS) entry which is preliminary data.</text>
</comment>
<organism evidence="1 2">
    <name type="scientific">Naganishia friedmannii</name>
    <dbReference type="NCBI Taxonomy" id="89922"/>
    <lineage>
        <taxon>Eukaryota</taxon>
        <taxon>Fungi</taxon>
        <taxon>Dikarya</taxon>
        <taxon>Basidiomycota</taxon>
        <taxon>Agaricomycotina</taxon>
        <taxon>Tremellomycetes</taxon>
        <taxon>Filobasidiales</taxon>
        <taxon>Filobasidiaceae</taxon>
        <taxon>Naganishia</taxon>
    </lineage>
</organism>
<keyword evidence="2" id="KW-1185">Reference proteome</keyword>
<reference evidence="1" key="1">
    <citation type="submission" date="2023-04" db="EMBL/GenBank/DDBJ databases">
        <title>Draft Genome sequencing of Naganishia species isolated from polar environments using Oxford Nanopore Technology.</title>
        <authorList>
            <person name="Leo P."/>
            <person name="Venkateswaran K."/>
        </authorList>
    </citation>
    <scope>NUCLEOTIDE SEQUENCE</scope>
    <source>
        <strain evidence="1">MNA-CCFEE 5423</strain>
    </source>
</reference>
<evidence type="ECO:0000313" key="1">
    <source>
        <dbReference type="EMBL" id="KAJ9096402.1"/>
    </source>
</evidence>
<dbReference type="Proteomes" id="UP001227268">
    <property type="component" value="Unassembled WGS sequence"/>
</dbReference>
<dbReference type="EMBL" id="JASBWT010000019">
    <property type="protein sequence ID" value="KAJ9096402.1"/>
    <property type="molecule type" value="Genomic_DNA"/>
</dbReference>
<evidence type="ECO:0000313" key="2">
    <source>
        <dbReference type="Proteomes" id="UP001227268"/>
    </source>
</evidence>